<dbReference type="GO" id="GO:0015891">
    <property type="term" value="P:siderophore transport"/>
    <property type="evidence" value="ECO:0007669"/>
    <property type="project" value="InterPro"/>
</dbReference>
<organism evidence="20 21">
    <name type="scientific">Sphingomonas kyeonggiensis</name>
    <dbReference type="NCBI Taxonomy" id="1268553"/>
    <lineage>
        <taxon>Bacteria</taxon>
        <taxon>Pseudomonadati</taxon>
        <taxon>Pseudomonadota</taxon>
        <taxon>Alphaproteobacteria</taxon>
        <taxon>Sphingomonadales</taxon>
        <taxon>Sphingomonadaceae</taxon>
        <taxon>Sphingomonas</taxon>
    </lineage>
</organism>
<dbReference type="Gene3D" id="2.170.130.10">
    <property type="entry name" value="TonB-dependent receptor, plug domain"/>
    <property type="match status" value="1"/>
</dbReference>
<evidence type="ECO:0000313" key="20">
    <source>
        <dbReference type="EMBL" id="MBB4100003.1"/>
    </source>
</evidence>
<keyword evidence="7 17" id="KW-0732">Signal</keyword>
<accession>A0A7W6JUW2</accession>
<dbReference type="GO" id="GO:0038023">
    <property type="term" value="F:signaling receptor activity"/>
    <property type="evidence" value="ECO:0007669"/>
    <property type="project" value="InterPro"/>
</dbReference>
<evidence type="ECO:0000256" key="10">
    <source>
        <dbReference type="ARBA" id="ARBA00023077"/>
    </source>
</evidence>
<evidence type="ECO:0000256" key="11">
    <source>
        <dbReference type="ARBA" id="ARBA00023136"/>
    </source>
</evidence>
<evidence type="ECO:0000256" key="14">
    <source>
        <dbReference type="PROSITE-ProRule" id="PRU01360"/>
    </source>
</evidence>
<evidence type="ECO:0000313" key="21">
    <source>
        <dbReference type="Proteomes" id="UP000557392"/>
    </source>
</evidence>
<evidence type="ECO:0000256" key="7">
    <source>
        <dbReference type="ARBA" id="ARBA00022729"/>
    </source>
</evidence>
<evidence type="ECO:0000256" key="4">
    <source>
        <dbReference type="ARBA" id="ARBA00022452"/>
    </source>
</evidence>
<keyword evidence="10 16" id="KW-0798">TonB box</keyword>
<evidence type="ECO:0000256" key="6">
    <source>
        <dbReference type="ARBA" id="ARBA00022692"/>
    </source>
</evidence>
<keyword evidence="13 14" id="KW-0998">Cell outer membrane</keyword>
<dbReference type="PANTHER" id="PTHR32552">
    <property type="entry name" value="FERRICHROME IRON RECEPTOR-RELATED"/>
    <property type="match status" value="1"/>
</dbReference>
<evidence type="ECO:0000256" key="17">
    <source>
        <dbReference type="SAM" id="SignalP"/>
    </source>
</evidence>
<dbReference type="Gene3D" id="2.40.170.20">
    <property type="entry name" value="TonB-dependent receptor, beta-barrel domain"/>
    <property type="match status" value="1"/>
</dbReference>
<evidence type="ECO:0000256" key="16">
    <source>
        <dbReference type="RuleBase" id="RU003357"/>
    </source>
</evidence>
<dbReference type="GO" id="GO:0015344">
    <property type="term" value="F:siderophore uptake transmembrane transporter activity"/>
    <property type="evidence" value="ECO:0007669"/>
    <property type="project" value="TreeGrafter"/>
</dbReference>
<evidence type="ECO:0000256" key="8">
    <source>
        <dbReference type="ARBA" id="ARBA00023004"/>
    </source>
</evidence>
<dbReference type="InterPro" id="IPR000531">
    <property type="entry name" value="Beta-barrel_TonB"/>
</dbReference>
<keyword evidence="9" id="KW-0406">Ion transport</keyword>
<comment type="caution">
    <text evidence="20">The sequence shown here is derived from an EMBL/GenBank/DDBJ whole genome shotgun (WGS) entry which is preliminary data.</text>
</comment>
<name>A0A7W6JUW2_9SPHN</name>
<dbReference type="PANTHER" id="PTHR32552:SF74">
    <property type="entry name" value="HYDROXAMATE SIDEROPHORE RECEPTOR FHUE"/>
    <property type="match status" value="1"/>
</dbReference>
<dbReference type="EMBL" id="JACIEH010000003">
    <property type="protein sequence ID" value="MBB4100003.1"/>
    <property type="molecule type" value="Genomic_DNA"/>
</dbReference>
<evidence type="ECO:0000256" key="12">
    <source>
        <dbReference type="ARBA" id="ARBA00023170"/>
    </source>
</evidence>
<dbReference type="RefSeq" id="WP_183999341.1">
    <property type="nucleotide sequence ID" value="NZ_JACIEH010000003.1"/>
</dbReference>
<keyword evidence="3 14" id="KW-0813">Transport</keyword>
<comment type="similarity">
    <text evidence="2 14 16">Belongs to the TonB-dependent receptor family.</text>
</comment>
<dbReference type="InterPro" id="IPR036942">
    <property type="entry name" value="Beta-barrel_TonB_sf"/>
</dbReference>
<dbReference type="FunFam" id="2.170.130.10:FF:000010">
    <property type="entry name" value="Ferripyoverdine receptor"/>
    <property type="match status" value="1"/>
</dbReference>
<dbReference type="SUPFAM" id="SSF56935">
    <property type="entry name" value="Porins"/>
    <property type="match status" value="1"/>
</dbReference>
<evidence type="ECO:0000256" key="13">
    <source>
        <dbReference type="ARBA" id="ARBA00023237"/>
    </source>
</evidence>
<keyword evidence="6 14" id="KW-0812">Transmembrane</keyword>
<protein>
    <submittedName>
        <fullName evidence="20">Outer membrane receptor for ferric coprogen and ferric-rhodotorulic acid</fullName>
    </submittedName>
</protein>
<dbReference type="InterPro" id="IPR010917">
    <property type="entry name" value="TonB_rcpt_CS"/>
</dbReference>
<feature type="signal peptide" evidence="17">
    <location>
        <begin position="1"/>
        <end position="21"/>
    </location>
</feature>
<keyword evidence="11 14" id="KW-0472">Membrane</keyword>
<dbReference type="InterPro" id="IPR039426">
    <property type="entry name" value="TonB-dep_rcpt-like"/>
</dbReference>
<dbReference type="PROSITE" id="PS01156">
    <property type="entry name" value="TONB_DEPENDENT_REC_2"/>
    <property type="match status" value="1"/>
</dbReference>
<dbReference type="GO" id="GO:0009279">
    <property type="term" value="C:cell outer membrane"/>
    <property type="evidence" value="ECO:0007669"/>
    <property type="project" value="UniProtKB-SubCell"/>
</dbReference>
<dbReference type="NCBIfam" id="TIGR01783">
    <property type="entry name" value="TonB-siderophor"/>
    <property type="match status" value="1"/>
</dbReference>
<evidence type="ECO:0000256" key="15">
    <source>
        <dbReference type="PROSITE-ProRule" id="PRU10144"/>
    </source>
</evidence>
<feature type="chain" id="PRO_5031447969" evidence="17">
    <location>
        <begin position="22"/>
        <end position="721"/>
    </location>
</feature>
<sequence>MKLSLRLGVALAALAATPAFAQTEGAQKPEGEEIVVSGRYTIPDKIDTATGLGLTVRETPQSVSIVTAQRILDQNLISVADVINNGVGVSVNEVDDVRNTFFARGFEIRNTQVDGVPAAWTLAGGNGETSIDVSIYERVEIVRGATGLLSGAGDPSASVNLVRKHADARDWGGYVNASAGSWDTYRVSADVGGALTSDGRVRVRAVGRYENGKNFTDLLHTKKYVLYGVVDADVTDTTLVRAGISYQDTKPKGATWGALPTFYSDGSVTTDLKRSQTTAADWTYWNSTNRNIFGTIRQEIGDRWSVTVNYNQLRNTGDTQLLYLYGTADRATGTIQSSNPYKSKGVSEQESFDGQIKGSVKLFGRDHEVVLGALHSVLNRYTDNFVAPYTENNPAWGTGLNSWASNVPVLGREGAAFPEPVFGTTAVRNEQERIEQTGYYGAVRLNIADPLKIIAGGRLASWHQRGFAWSGASDYGASDEFIPYVGALLDITPNHRLYASYTRIFQPQNLRTRTLDLIAPLDGKAYEVGLKSAFFNDALQTSVALFRIEQDNVGQPDIMVVPPGGGLPQQTYVAAQGVTSKGFEIEATGKLLPGWNINFGYSQFKAEDRDGVAANTDQPRRLLKLFTTYTVDRLTFGGGVNYRSEAFTIAPNPVTAAPFRFEQGGFALVNLMARYALSDALSFQANVENLLDKTYYSQMGTFSQYRYGAPRNFTVSASYRF</sequence>
<dbReference type="InterPro" id="IPR010105">
    <property type="entry name" value="TonB_sidphr_rcpt"/>
</dbReference>
<dbReference type="CDD" id="cd01347">
    <property type="entry name" value="ligand_gated_channel"/>
    <property type="match status" value="1"/>
</dbReference>
<dbReference type="Proteomes" id="UP000557392">
    <property type="component" value="Unassembled WGS sequence"/>
</dbReference>
<evidence type="ECO:0000256" key="1">
    <source>
        <dbReference type="ARBA" id="ARBA00004571"/>
    </source>
</evidence>
<proteinExistence type="inferred from homology"/>
<dbReference type="Pfam" id="PF07715">
    <property type="entry name" value="Plug"/>
    <property type="match status" value="1"/>
</dbReference>
<keyword evidence="5" id="KW-0410">Iron transport</keyword>
<feature type="short sequence motif" description="TonB C-terminal box" evidence="15">
    <location>
        <begin position="704"/>
        <end position="721"/>
    </location>
</feature>
<evidence type="ECO:0000259" key="19">
    <source>
        <dbReference type="Pfam" id="PF07715"/>
    </source>
</evidence>
<evidence type="ECO:0000256" key="2">
    <source>
        <dbReference type="ARBA" id="ARBA00009810"/>
    </source>
</evidence>
<feature type="domain" description="TonB-dependent receptor plug" evidence="19">
    <location>
        <begin position="56"/>
        <end position="156"/>
    </location>
</feature>
<keyword evidence="4 14" id="KW-1134">Transmembrane beta strand</keyword>
<dbReference type="PROSITE" id="PS52016">
    <property type="entry name" value="TONB_DEPENDENT_REC_3"/>
    <property type="match status" value="1"/>
</dbReference>
<evidence type="ECO:0000259" key="18">
    <source>
        <dbReference type="Pfam" id="PF00593"/>
    </source>
</evidence>
<feature type="domain" description="TonB-dependent receptor-like beta-barrel" evidence="18">
    <location>
        <begin position="255"/>
        <end position="690"/>
    </location>
</feature>
<dbReference type="Pfam" id="PF00593">
    <property type="entry name" value="TonB_dep_Rec_b-barrel"/>
    <property type="match status" value="1"/>
</dbReference>
<keyword evidence="8" id="KW-0408">Iron</keyword>
<keyword evidence="21" id="KW-1185">Reference proteome</keyword>
<evidence type="ECO:0000256" key="3">
    <source>
        <dbReference type="ARBA" id="ARBA00022448"/>
    </source>
</evidence>
<evidence type="ECO:0000256" key="9">
    <source>
        <dbReference type="ARBA" id="ARBA00023065"/>
    </source>
</evidence>
<reference evidence="20 21" key="1">
    <citation type="submission" date="2020-08" db="EMBL/GenBank/DDBJ databases">
        <title>Genomic Encyclopedia of Type Strains, Phase IV (KMG-IV): sequencing the most valuable type-strain genomes for metagenomic binning, comparative biology and taxonomic classification.</title>
        <authorList>
            <person name="Goeker M."/>
        </authorList>
    </citation>
    <scope>NUCLEOTIDE SEQUENCE [LARGE SCALE GENOMIC DNA]</scope>
    <source>
        <strain evidence="20 21">DSM 101806</strain>
    </source>
</reference>
<dbReference type="AlphaFoldDB" id="A0A7W6JUW2"/>
<gene>
    <name evidence="20" type="ORF">GGR46_003575</name>
</gene>
<dbReference type="InterPro" id="IPR012910">
    <property type="entry name" value="Plug_dom"/>
</dbReference>
<keyword evidence="12 20" id="KW-0675">Receptor</keyword>
<evidence type="ECO:0000256" key="5">
    <source>
        <dbReference type="ARBA" id="ARBA00022496"/>
    </source>
</evidence>
<comment type="subcellular location">
    <subcellularLocation>
        <location evidence="1 14">Cell outer membrane</location>
        <topology evidence="1 14">Multi-pass membrane protein</topology>
    </subcellularLocation>
</comment>
<dbReference type="InterPro" id="IPR037066">
    <property type="entry name" value="Plug_dom_sf"/>
</dbReference>